<dbReference type="AlphaFoldDB" id="B0DL30"/>
<dbReference type="InParanoid" id="B0DL30"/>
<dbReference type="EMBL" id="DS547116">
    <property type="protein sequence ID" value="EDR04839.1"/>
    <property type="molecule type" value="Genomic_DNA"/>
</dbReference>
<name>B0DL30_LACBS</name>
<dbReference type="KEGG" id="lbc:LACBIDRAFT_304156"/>
<organism evidence="2">
    <name type="scientific">Laccaria bicolor (strain S238N-H82 / ATCC MYA-4686)</name>
    <name type="common">Bicoloured deceiver</name>
    <name type="synonym">Laccaria laccata var. bicolor</name>
    <dbReference type="NCBI Taxonomy" id="486041"/>
    <lineage>
        <taxon>Eukaryota</taxon>
        <taxon>Fungi</taxon>
        <taxon>Dikarya</taxon>
        <taxon>Basidiomycota</taxon>
        <taxon>Agaricomycotina</taxon>
        <taxon>Agaricomycetes</taxon>
        <taxon>Agaricomycetidae</taxon>
        <taxon>Agaricales</taxon>
        <taxon>Agaricineae</taxon>
        <taxon>Hydnangiaceae</taxon>
        <taxon>Laccaria</taxon>
    </lineage>
</organism>
<gene>
    <name evidence="1" type="ORF">LACBIDRAFT_304156</name>
</gene>
<evidence type="ECO:0000313" key="2">
    <source>
        <dbReference type="Proteomes" id="UP000001194"/>
    </source>
</evidence>
<keyword evidence="2" id="KW-1185">Reference proteome</keyword>
<dbReference type="HOGENOM" id="CLU_2942163_0_0_1"/>
<dbReference type="GeneID" id="6080218"/>
<sequence length="60" mass="7074">MLTLGMTRHYQKMLFNKLRRSFNKLRRSESVFFNGQETSSKNIPTSHGKCDRKLLVQSIN</sequence>
<proteinExistence type="predicted"/>
<evidence type="ECO:0000313" key="1">
    <source>
        <dbReference type="EMBL" id="EDR04839.1"/>
    </source>
</evidence>
<accession>B0DL30</accession>
<dbReference type="Proteomes" id="UP000001194">
    <property type="component" value="Unassembled WGS sequence"/>
</dbReference>
<dbReference type="RefSeq" id="XP_001884663.1">
    <property type="nucleotide sequence ID" value="XM_001884628.1"/>
</dbReference>
<protein>
    <submittedName>
        <fullName evidence="1">Predicted protein</fullName>
    </submittedName>
</protein>
<reference evidence="1 2" key="1">
    <citation type="journal article" date="2008" name="Nature">
        <title>The genome of Laccaria bicolor provides insights into mycorrhizal symbiosis.</title>
        <authorList>
            <person name="Martin F."/>
            <person name="Aerts A."/>
            <person name="Ahren D."/>
            <person name="Brun A."/>
            <person name="Danchin E.G.J."/>
            <person name="Duchaussoy F."/>
            <person name="Gibon J."/>
            <person name="Kohler A."/>
            <person name="Lindquist E."/>
            <person name="Pereda V."/>
            <person name="Salamov A."/>
            <person name="Shapiro H.J."/>
            <person name="Wuyts J."/>
            <person name="Blaudez D."/>
            <person name="Buee M."/>
            <person name="Brokstein P."/>
            <person name="Canbaeck B."/>
            <person name="Cohen D."/>
            <person name="Courty P.E."/>
            <person name="Coutinho P.M."/>
            <person name="Delaruelle C."/>
            <person name="Detter J.C."/>
            <person name="Deveau A."/>
            <person name="DiFazio S."/>
            <person name="Duplessis S."/>
            <person name="Fraissinet-Tachet L."/>
            <person name="Lucic E."/>
            <person name="Frey-Klett P."/>
            <person name="Fourrey C."/>
            <person name="Feussner I."/>
            <person name="Gay G."/>
            <person name="Grimwood J."/>
            <person name="Hoegger P.J."/>
            <person name="Jain P."/>
            <person name="Kilaru S."/>
            <person name="Labbe J."/>
            <person name="Lin Y.C."/>
            <person name="Legue V."/>
            <person name="Le Tacon F."/>
            <person name="Marmeisse R."/>
            <person name="Melayah D."/>
            <person name="Montanini B."/>
            <person name="Muratet M."/>
            <person name="Nehls U."/>
            <person name="Niculita-Hirzel H."/>
            <person name="Oudot-Le Secq M.P."/>
            <person name="Peter M."/>
            <person name="Quesneville H."/>
            <person name="Rajashekar B."/>
            <person name="Reich M."/>
            <person name="Rouhier N."/>
            <person name="Schmutz J."/>
            <person name="Yin T."/>
            <person name="Chalot M."/>
            <person name="Henrissat B."/>
            <person name="Kuees U."/>
            <person name="Lucas S."/>
            <person name="Van de Peer Y."/>
            <person name="Podila G.K."/>
            <person name="Polle A."/>
            <person name="Pukkila P.J."/>
            <person name="Richardson P.M."/>
            <person name="Rouze P."/>
            <person name="Sanders I.R."/>
            <person name="Stajich J.E."/>
            <person name="Tunlid A."/>
            <person name="Tuskan G."/>
            <person name="Grigoriev I.V."/>
        </authorList>
    </citation>
    <scope>NUCLEOTIDE SEQUENCE [LARGE SCALE GENOMIC DNA]</scope>
    <source>
        <strain evidence="2">S238N-H82 / ATCC MYA-4686</strain>
    </source>
</reference>